<sequence length="274" mass="31737">MIDHFPFEYMHLVCLGVMQKILYSVMKGTNYEVCLSATFLDQLKFGRKPQTLQELLRCKATVFRQILLHRSPLAYPKFLSDDVYNISFLCIMLFEFLKFSLVYSLTSLPYNVHGLLHLMDDVELHRPLDKFIAFKFENKLQKLNKFIGEHDKPLQQIARRISEKEMATKGKEHFKITKKRPYSCVVMENGDICMVQLIANKFEKLHFSGQRFKDVSDFYSKPGSSQVIGIHCAKVLSQAQLFPISEIKNKALMIPVDPHNGNASFYIAEMLHSS</sequence>
<name>A0A8K0K698_LADFU</name>
<comment type="caution">
    <text evidence="1">The sequence shown here is derived from an EMBL/GenBank/DDBJ whole genome shotgun (WGS) entry which is preliminary data.</text>
</comment>
<dbReference type="PANTHER" id="PTHR33053">
    <property type="entry name" value="PROTEIN, PUTATIVE-RELATED"/>
    <property type="match status" value="1"/>
</dbReference>
<reference evidence="1" key="1">
    <citation type="submission" date="2013-04" db="EMBL/GenBank/DDBJ databases">
        <authorList>
            <person name="Qu J."/>
            <person name="Murali S.C."/>
            <person name="Bandaranaike D."/>
            <person name="Bellair M."/>
            <person name="Blankenburg K."/>
            <person name="Chao H."/>
            <person name="Dinh H."/>
            <person name="Doddapaneni H."/>
            <person name="Downs B."/>
            <person name="Dugan-Rocha S."/>
            <person name="Elkadiri S."/>
            <person name="Gnanaolivu R.D."/>
            <person name="Hernandez B."/>
            <person name="Javaid M."/>
            <person name="Jayaseelan J.C."/>
            <person name="Lee S."/>
            <person name="Li M."/>
            <person name="Ming W."/>
            <person name="Munidasa M."/>
            <person name="Muniz J."/>
            <person name="Nguyen L."/>
            <person name="Ongeri F."/>
            <person name="Osuji N."/>
            <person name="Pu L.-L."/>
            <person name="Puazo M."/>
            <person name="Qu C."/>
            <person name="Quiroz J."/>
            <person name="Raj R."/>
            <person name="Weissenberger G."/>
            <person name="Xin Y."/>
            <person name="Zou X."/>
            <person name="Han Y."/>
            <person name="Richards S."/>
            <person name="Worley K."/>
            <person name="Muzny D."/>
            <person name="Gibbs R."/>
        </authorList>
    </citation>
    <scope>NUCLEOTIDE SEQUENCE</scope>
    <source>
        <strain evidence="1">Sampled in the wild</strain>
    </source>
</reference>
<gene>
    <name evidence="1" type="ORF">J437_LFUL009724</name>
</gene>
<keyword evidence="2" id="KW-1185">Reference proteome</keyword>
<dbReference type="EMBL" id="KZ308412">
    <property type="protein sequence ID" value="KAG8229135.1"/>
    <property type="molecule type" value="Genomic_DNA"/>
</dbReference>
<protein>
    <submittedName>
        <fullName evidence="1">Uncharacterized protein</fullName>
    </submittedName>
</protein>
<reference evidence="1" key="2">
    <citation type="submission" date="2017-10" db="EMBL/GenBank/DDBJ databases">
        <title>Ladona fulva Genome sequencing and assembly.</title>
        <authorList>
            <person name="Murali S."/>
            <person name="Richards S."/>
            <person name="Bandaranaike D."/>
            <person name="Bellair M."/>
            <person name="Blankenburg K."/>
            <person name="Chao H."/>
            <person name="Dinh H."/>
            <person name="Doddapaneni H."/>
            <person name="Dugan-Rocha S."/>
            <person name="Elkadiri S."/>
            <person name="Gnanaolivu R."/>
            <person name="Hernandez B."/>
            <person name="Skinner E."/>
            <person name="Javaid M."/>
            <person name="Lee S."/>
            <person name="Li M."/>
            <person name="Ming W."/>
            <person name="Munidasa M."/>
            <person name="Muniz J."/>
            <person name="Nguyen L."/>
            <person name="Hughes D."/>
            <person name="Osuji N."/>
            <person name="Pu L.-L."/>
            <person name="Puazo M."/>
            <person name="Qu C."/>
            <person name="Quiroz J."/>
            <person name="Raj R."/>
            <person name="Weissenberger G."/>
            <person name="Xin Y."/>
            <person name="Zou X."/>
            <person name="Han Y."/>
            <person name="Worley K."/>
            <person name="Muzny D."/>
            <person name="Gibbs R."/>
        </authorList>
    </citation>
    <scope>NUCLEOTIDE SEQUENCE</scope>
    <source>
        <strain evidence="1">Sampled in the wild</strain>
    </source>
</reference>
<dbReference type="OrthoDB" id="7555094at2759"/>
<evidence type="ECO:0000313" key="2">
    <source>
        <dbReference type="Proteomes" id="UP000792457"/>
    </source>
</evidence>
<dbReference type="AlphaFoldDB" id="A0A8K0K698"/>
<evidence type="ECO:0000313" key="1">
    <source>
        <dbReference type="EMBL" id="KAG8229135.1"/>
    </source>
</evidence>
<proteinExistence type="predicted"/>
<accession>A0A8K0K698</accession>
<organism evidence="1 2">
    <name type="scientific">Ladona fulva</name>
    <name type="common">Scarce chaser dragonfly</name>
    <name type="synonym">Libellula fulva</name>
    <dbReference type="NCBI Taxonomy" id="123851"/>
    <lineage>
        <taxon>Eukaryota</taxon>
        <taxon>Metazoa</taxon>
        <taxon>Ecdysozoa</taxon>
        <taxon>Arthropoda</taxon>
        <taxon>Hexapoda</taxon>
        <taxon>Insecta</taxon>
        <taxon>Pterygota</taxon>
        <taxon>Palaeoptera</taxon>
        <taxon>Odonata</taxon>
        <taxon>Epiprocta</taxon>
        <taxon>Anisoptera</taxon>
        <taxon>Libelluloidea</taxon>
        <taxon>Libellulidae</taxon>
        <taxon>Ladona</taxon>
    </lineage>
</organism>
<dbReference type="Proteomes" id="UP000792457">
    <property type="component" value="Unassembled WGS sequence"/>
</dbReference>